<dbReference type="EMBL" id="WMLF01000186">
    <property type="protein sequence ID" value="MBB1244713.1"/>
    <property type="molecule type" value="Genomic_DNA"/>
</dbReference>
<dbReference type="InterPro" id="IPR007111">
    <property type="entry name" value="NACHT_NTPase"/>
</dbReference>
<dbReference type="InterPro" id="IPR027417">
    <property type="entry name" value="P-loop_NTPase"/>
</dbReference>
<keyword evidence="5" id="KW-1185">Reference proteome</keyword>
<dbReference type="Proteomes" id="UP000766698">
    <property type="component" value="Unassembled WGS sequence"/>
</dbReference>
<gene>
    <name evidence="4" type="ORF">GL263_14220</name>
</gene>
<reference evidence="5" key="1">
    <citation type="journal article" date="2020" name="Syst. Appl. Microbiol.">
        <title>Streptomyces alkaliterrae sp. nov., isolated from an alkaline soil, and emended descriptions of Streptomyces alkaliphilus, Streptomyces calidiresistens and Streptomyces durbertensis.</title>
        <authorList>
            <person name="Swiecimska M."/>
            <person name="Golinska P."/>
            <person name="Nouioui I."/>
            <person name="Wypij M."/>
            <person name="Rai M."/>
            <person name="Sangal V."/>
            <person name="Goodfellow M."/>
        </authorList>
    </citation>
    <scope>NUCLEOTIDE SEQUENCE [LARGE SCALE GENOMIC DNA]</scope>
    <source>
        <strain evidence="5">DSM 104538</strain>
    </source>
</reference>
<dbReference type="Pfam" id="PF22733">
    <property type="entry name" value="NNH1"/>
    <property type="match status" value="1"/>
</dbReference>
<evidence type="ECO:0000256" key="1">
    <source>
        <dbReference type="ARBA" id="ARBA00022741"/>
    </source>
</evidence>
<keyword evidence="1" id="KW-0547">Nucleotide-binding</keyword>
<dbReference type="PANTHER" id="PTHR46844">
    <property type="entry name" value="SLR5058 PROTEIN"/>
    <property type="match status" value="1"/>
</dbReference>
<evidence type="ECO:0000259" key="3">
    <source>
        <dbReference type="PROSITE" id="PS50837"/>
    </source>
</evidence>
<dbReference type="SUPFAM" id="SSF52058">
    <property type="entry name" value="L domain-like"/>
    <property type="match status" value="1"/>
</dbReference>
<accession>A0ABR6EHA8</accession>
<keyword evidence="2" id="KW-0067">ATP-binding</keyword>
<dbReference type="PROSITE" id="PS50837">
    <property type="entry name" value="NACHT"/>
    <property type="match status" value="1"/>
</dbReference>
<feature type="domain" description="NACHT" evidence="3">
    <location>
        <begin position="271"/>
        <end position="602"/>
    </location>
</feature>
<dbReference type="InterPro" id="IPR054547">
    <property type="entry name" value="NNH1"/>
</dbReference>
<evidence type="ECO:0000313" key="4">
    <source>
        <dbReference type="EMBL" id="MBB1244713.1"/>
    </source>
</evidence>
<dbReference type="SUPFAM" id="SSF52540">
    <property type="entry name" value="P-loop containing nucleoside triphosphate hydrolases"/>
    <property type="match status" value="1"/>
</dbReference>
<evidence type="ECO:0000313" key="5">
    <source>
        <dbReference type="Proteomes" id="UP000766698"/>
    </source>
</evidence>
<dbReference type="Pfam" id="PF05729">
    <property type="entry name" value="NACHT"/>
    <property type="match status" value="1"/>
</dbReference>
<proteinExistence type="predicted"/>
<evidence type="ECO:0000256" key="2">
    <source>
        <dbReference type="ARBA" id="ARBA00022840"/>
    </source>
</evidence>
<sequence length="1064" mass="117003">MDAGVVGVRLASSVVAPLVKQLFARESAGAGLVDRPIRVGRLVAFGAERRELGEREVQKIAAKLVERAVATHGPGERPVPADEDSAVADALTRTLLALGDIEMDDVQAVGLGHQEFACRLREAAGPAASRELSADGERLWVGLLDVACLHILHFFTQRSTFVARQQVEQSRLLHTVVDRLDWLLERLPAPAVEDHRFERRYADFVVRKHGTLTIYGLDLQQGREWPLDSAYLSLETTASVSRDGLLSEEAPHGASHDESRQPAERALAGHDRVLLRGLAGSGKTTLVQWLAVTAARQEPTAELPQLFGRVPFVLPLRTLTRGGGTLPLPRDFLAATGCPLAGAQPTGWVERVLAAGRGLLLVDGIDEVPEAEREGTRRWLADLLTAFPDSLCLVTSRPSAVSEHWLGAQQFTELTLSPMSRADTQAFVRRWHTAAQAGKELETKLLGAIRSRPDLGQLSTNPLMCGLICALHRERRGHLPRGRKALYDAALSMLLYRRDLERDVPLRRGGVELDDESQIELLQKLAYWLIRNGRSELDQTDAVRLIGRVLPAMPHVAAQGDAAQVFRHLLVRSGLLREPAPGAVDFVHRTFQDYLGAREAVEECDFDLLVANAHLDQWEDVIRMAVAHARPDERAQLLEKLLARGDADPACRTRLHLLATACLEHATKLDPAIRSRVERSAAALLPPMTFEEAKGLAAAGPIVLELLPGPEEIVDNNDAVSIIHTAAQIGTDNAIPLLLRYIDHPWPGVAHQLAGHWDRFDTDTYAKEIIAPIVSAGKATVVVRSFAELAHISRLNASRVRLRGDFHAQEIRDALSCEHLVALELVDNHVISDLAFLASYLRLNWLMLTNCTRLADLEAIRSLPLHHLGMWELPKLPSLDSTGSLSQLRTLNLGKGLPWQHADVLPSTATLSSLTLPTEAVVPRLTRWPQLRSLHIGMRTSPLEPGEYRHLATAPALDYLNISCSSLEGLGATDPLHNIHRLGLRCDDHSDLTLVPRLFPSLNHLELVKGQRSATEIDLAPLAELTQLEKIALFGITRPSGIDELPAKVEVRHVPRIRKPGFPS</sequence>
<organism evidence="4 5">
    <name type="scientific">Streptomyces durbertensis</name>
    <dbReference type="NCBI Taxonomy" id="2448886"/>
    <lineage>
        <taxon>Bacteria</taxon>
        <taxon>Bacillati</taxon>
        <taxon>Actinomycetota</taxon>
        <taxon>Actinomycetes</taxon>
        <taxon>Kitasatosporales</taxon>
        <taxon>Streptomycetaceae</taxon>
        <taxon>Streptomyces</taxon>
    </lineage>
</organism>
<protein>
    <submittedName>
        <fullName evidence="4">NACHT domain-containing protein</fullName>
    </submittedName>
</protein>
<dbReference type="PANTHER" id="PTHR46844:SF1">
    <property type="entry name" value="SLR5058 PROTEIN"/>
    <property type="match status" value="1"/>
</dbReference>
<dbReference type="Gene3D" id="3.40.50.300">
    <property type="entry name" value="P-loop containing nucleotide triphosphate hydrolases"/>
    <property type="match status" value="1"/>
</dbReference>
<comment type="caution">
    <text evidence="4">The sequence shown here is derived from an EMBL/GenBank/DDBJ whole genome shotgun (WGS) entry which is preliminary data.</text>
</comment>
<dbReference type="InterPro" id="IPR032675">
    <property type="entry name" value="LRR_dom_sf"/>
</dbReference>
<dbReference type="RefSeq" id="WP_182856063.1">
    <property type="nucleotide sequence ID" value="NZ_WMLF01000186.1"/>
</dbReference>
<name>A0ABR6EHA8_9ACTN</name>
<dbReference type="Gene3D" id="3.80.10.10">
    <property type="entry name" value="Ribonuclease Inhibitor"/>
    <property type="match status" value="1"/>
</dbReference>